<evidence type="ECO:0000313" key="3">
    <source>
        <dbReference type="Proteomes" id="UP000727907"/>
    </source>
</evidence>
<dbReference type="RefSeq" id="WP_216960616.1">
    <property type="nucleotide sequence ID" value="NZ_JAHOPB010000001.1"/>
</dbReference>
<protein>
    <submittedName>
        <fullName evidence="2">Uncharacterized protein</fullName>
    </submittedName>
</protein>
<reference evidence="2 3" key="1">
    <citation type="submission" date="2021-06" db="EMBL/GenBank/DDBJ databases">
        <authorList>
            <person name="Lee D.H."/>
        </authorList>
    </citation>
    <scope>NUCLEOTIDE SEQUENCE [LARGE SCALE GENOMIC DNA]</scope>
    <source>
        <strain evidence="2 3">MMS21-HV4-11</strain>
    </source>
</reference>
<keyword evidence="1" id="KW-1133">Transmembrane helix</keyword>
<accession>A0ABS6IJ93</accession>
<feature type="transmembrane region" description="Helical" evidence="1">
    <location>
        <begin position="107"/>
        <end position="134"/>
    </location>
</feature>
<keyword evidence="3" id="KW-1185">Reference proteome</keyword>
<keyword evidence="1" id="KW-0472">Membrane</keyword>
<dbReference type="Proteomes" id="UP000727907">
    <property type="component" value="Unassembled WGS sequence"/>
</dbReference>
<keyword evidence="1" id="KW-0812">Transmembrane</keyword>
<proteinExistence type="predicted"/>
<evidence type="ECO:0000313" key="2">
    <source>
        <dbReference type="EMBL" id="MBU8874672.1"/>
    </source>
</evidence>
<sequence length="141" mass="15501">MTVRPDYSLSRARYTHFLFTVVGTETHEASNRGEDITVLTALSRVGVDPWQEAARLARLPRGDAARSLADTFTNLPDTHWAEGDAQGTAHRMIETLPQTAPRAPATLGVWIFLTWRFWAAVALALAMVALNAFAENLGPLI</sequence>
<organism evidence="2 3">
    <name type="scientific">Reyranella humidisoli</name>
    <dbReference type="NCBI Taxonomy" id="2849149"/>
    <lineage>
        <taxon>Bacteria</taxon>
        <taxon>Pseudomonadati</taxon>
        <taxon>Pseudomonadota</taxon>
        <taxon>Alphaproteobacteria</taxon>
        <taxon>Hyphomicrobiales</taxon>
        <taxon>Reyranellaceae</taxon>
        <taxon>Reyranella</taxon>
    </lineage>
</organism>
<comment type="caution">
    <text evidence="2">The sequence shown here is derived from an EMBL/GenBank/DDBJ whole genome shotgun (WGS) entry which is preliminary data.</text>
</comment>
<gene>
    <name evidence="2" type="ORF">KQ910_12930</name>
</gene>
<evidence type="ECO:0000256" key="1">
    <source>
        <dbReference type="SAM" id="Phobius"/>
    </source>
</evidence>
<name>A0ABS6IJ93_9HYPH</name>
<dbReference type="EMBL" id="JAHOPB010000001">
    <property type="protein sequence ID" value="MBU8874672.1"/>
    <property type="molecule type" value="Genomic_DNA"/>
</dbReference>